<evidence type="ECO:0000259" key="7">
    <source>
        <dbReference type="Pfam" id="PF04545"/>
    </source>
</evidence>
<dbReference type="InterPro" id="IPR007627">
    <property type="entry name" value="RNA_pol_sigma70_r2"/>
</dbReference>
<evidence type="ECO:0000313" key="8">
    <source>
        <dbReference type="EMBL" id="MPM07158.1"/>
    </source>
</evidence>
<evidence type="ECO:0000259" key="5">
    <source>
        <dbReference type="Pfam" id="PF04539"/>
    </source>
</evidence>
<feature type="domain" description="RNA polymerase sigma-70 region 2" evidence="6">
    <location>
        <begin position="35"/>
        <end position="104"/>
    </location>
</feature>
<dbReference type="GO" id="GO:0003677">
    <property type="term" value="F:DNA binding"/>
    <property type="evidence" value="ECO:0007669"/>
    <property type="project" value="UniProtKB-KW"/>
</dbReference>
<dbReference type="InterPro" id="IPR013324">
    <property type="entry name" value="RNA_pol_sigma_r3/r4-like"/>
</dbReference>
<dbReference type="Gene3D" id="1.20.140.160">
    <property type="match status" value="1"/>
</dbReference>
<dbReference type="GO" id="GO:0006352">
    <property type="term" value="P:DNA-templated transcription initiation"/>
    <property type="evidence" value="ECO:0007669"/>
    <property type="project" value="InterPro"/>
</dbReference>
<dbReference type="Gene3D" id="1.20.120.1810">
    <property type="match status" value="1"/>
</dbReference>
<organism evidence="8">
    <name type="scientific">bioreactor metagenome</name>
    <dbReference type="NCBI Taxonomy" id="1076179"/>
    <lineage>
        <taxon>unclassified sequences</taxon>
        <taxon>metagenomes</taxon>
        <taxon>ecological metagenomes</taxon>
    </lineage>
</organism>
<dbReference type="PANTHER" id="PTHR30385">
    <property type="entry name" value="SIGMA FACTOR F FLAGELLAR"/>
    <property type="match status" value="1"/>
</dbReference>
<evidence type="ECO:0000256" key="1">
    <source>
        <dbReference type="ARBA" id="ARBA00023015"/>
    </source>
</evidence>
<dbReference type="InterPro" id="IPR007624">
    <property type="entry name" value="RNA_pol_sigma70_r3"/>
</dbReference>
<evidence type="ECO:0000256" key="2">
    <source>
        <dbReference type="ARBA" id="ARBA00023082"/>
    </source>
</evidence>
<dbReference type="PANTHER" id="PTHR30385:SF4">
    <property type="entry name" value="RNA POLYMERASE SIGMA-E FACTOR"/>
    <property type="match status" value="1"/>
</dbReference>
<keyword evidence="2" id="KW-0731">Sigma factor</keyword>
<reference evidence="8" key="1">
    <citation type="submission" date="2019-08" db="EMBL/GenBank/DDBJ databases">
        <authorList>
            <person name="Kucharzyk K."/>
            <person name="Murdoch R.W."/>
            <person name="Higgins S."/>
            <person name="Loffler F."/>
        </authorList>
    </citation>
    <scope>NUCLEOTIDE SEQUENCE</scope>
</reference>
<dbReference type="AlphaFoldDB" id="A0A644WUJ4"/>
<sequence>MKNVANATNYLDIDTKELFRLYSSDKNNKDIRDILIERHLYLVNLLAKKYINKGVEFDDIYQVASLALIYAIDRYDIEKGYEFSSFATPTIIGEIKKYFRDKVWTLRVPRRIQELSKKISEAKVILEQKNKKHPKVKDIANYIGCTEEDVLEAMEASYGYQPISLDSSNNDDSEDKDITLIDKIGKEESSFGNIEQMDFVNKFIENLNELEVKIFKDRFFLDKTQSAIAKELDISQMTVSRLERKIVEKLRKEYEKNL</sequence>
<evidence type="ECO:0000256" key="3">
    <source>
        <dbReference type="ARBA" id="ARBA00023125"/>
    </source>
</evidence>
<dbReference type="EMBL" id="VSSQ01001305">
    <property type="protein sequence ID" value="MPM07158.1"/>
    <property type="molecule type" value="Genomic_DNA"/>
</dbReference>
<accession>A0A644WUJ4</accession>
<keyword evidence="1" id="KW-0805">Transcription regulation</keyword>
<keyword evidence="4" id="KW-0804">Transcription</keyword>
<dbReference type="InterPro" id="IPR014322">
    <property type="entry name" value="RNA_pol_sigma-B/F/G"/>
</dbReference>
<dbReference type="SUPFAM" id="SSF88659">
    <property type="entry name" value="Sigma3 and sigma4 domains of RNA polymerase sigma factors"/>
    <property type="match status" value="2"/>
</dbReference>
<feature type="domain" description="RNA polymerase sigma-70 region 3" evidence="5">
    <location>
        <begin position="114"/>
        <end position="186"/>
    </location>
</feature>
<gene>
    <name evidence="8" type="primary">sigB_1</name>
    <name evidence="8" type="ORF">SDC9_53464</name>
</gene>
<dbReference type="Pfam" id="PF04539">
    <property type="entry name" value="Sigma70_r3"/>
    <property type="match status" value="1"/>
</dbReference>
<dbReference type="InterPro" id="IPR007630">
    <property type="entry name" value="RNA_pol_sigma70_r4"/>
</dbReference>
<dbReference type="CDD" id="cd06171">
    <property type="entry name" value="Sigma70_r4"/>
    <property type="match status" value="1"/>
</dbReference>
<dbReference type="Pfam" id="PF04542">
    <property type="entry name" value="Sigma70_r2"/>
    <property type="match status" value="1"/>
</dbReference>
<dbReference type="InterPro" id="IPR014284">
    <property type="entry name" value="RNA_pol_sigma-70_dom"/>
</dbReference>
<name>A0A644WUJ4_9ZZZZ</name>
<dbReference type="InterPro" id="IPR013325">
    <property type="entry name" value="RNA_pol_sigma_r2"/>
</dbReference>
<evidence type="ECO:0000259" key="6">
    <source>
        <dbReference type="Pfam" id="PF04542"/>
    </source>
</evidence>
<dbReference type="NCBIfam" id="TIGR02937">
    <property type="entry name" value="sigma70-ECF"/>
    <property type="match status" value="1"/>
</dbReference>
<keyword evidence="3" id="KW-0238">DNA-binding</keyword>
<protein>
    <submittedName>
        <fullName evidence="8">RNA polymerase sigma-B factor</fullName>
    </submittedName>
</protein>
<proteinExistence type="predicted"/>
<dbReference type="Pfam" id="PF04545">
    <property type="entry name" value="Sigma70_r4"/>
    <property type="match status" value="1"/>
</dbReference>
<dbReference type="NCBIfam" id="TIGR02980">
    <property type="entry name" value="SigBFG"/>
    <property type="match status" value="1"/>
</dbReference>
<dbReference type="SUPFAM" id="SSF88946">
    <property type="entry name" value="Sigma2 domain of RNA polymerase sigma factors"/>
    <property type="match status" value="1"/>
</dbReference>
<comment type="caution">
    <text evidence="8">The sequence shown here is derived from an EMBL/GenBank/DDBJ whole genome shotgun (WGS) entry which is preliminary data.</text>
</comment>
<evidence type="ECO:0000256" key="4">
    <source>
        <dbReference type="ARBA" id="ARBA00023163"/>
    </source>
</evidence>
<dbReference type="GO" id="GO:0016987">
    <property type="term" value="F:sigma factor activity"/>
    <property type="evidence" value="ECO:0007669"/>
    <property type="project" value="UniProtKB-KW"/>
</dbReference>
<feature type="domain" description="RNA polymerase sigma-70 region 4" evidence="7">
    <location>
        <begin position="204"/>
        <end position="252"/>
    </location>
</feature>